<evidence type="ECO:0008006" key="4">
    <source>
        <dbReference type="Google" id="ProtNLM"/>
    </source>
</evidence>
<feature type="chain" id="PRO_5045182554" description="Peptidase" evidence="1">
    <location>
        <begin position="30"/>
        <end position="606"/>
    </location>
</feature>
<dbReference type="RefSeq" id="WP_345595315.1">
    <property type="nucleotide sequence ID" value="NZ_BAABJG010000058.1"/>
</dbReference>
<keyword evidence="3" id="KW-1185">Reference proteome</keyword>
<sequence length="606" mass="62964">MKKATKLASAGLLACAVFCSLLPVGTVHAAASVPPAPSLIRVDNRPAGTSDLVAVSGLSPGDVVKVYADGGAASPIGSSTVSSGSSSATVIIDQLGSAGGHIYVTVTQPSYSESRRVVKSFPEEPVSAAPAVTSIRISNRSGGAADQITVRGLHAGDMVKVYKDASKTRLIGSGTVASSTTDGTVISVGQLGPEEGVIYVTVTEPGRRESRVVEKAYDAEPRTGRLQLDQIRVINERGSNDRVIVSQLQPGDIIKLYATLRDSSAIAQAVVAAGASTVDIPLALPSTEGGQESIYVTVTTSPLLESERISKRYSPEPVTTALAPGMIVVTNEQEGTDDQIEVFGLAPGDIVKVYPSLDAPHPLAATTVSSNSSLAVIKLGQLGKQAGYIYLTVTSASGRESARTVKSYAAEQASLAPSRSDIQIRNTAGANDTVTVIGLQPGDRVKVYAEEAAAVPIGTAIADATETAVVHTALPETGYGTVYVTVTRSQGEESPRTPKIYAAEPLTLPLSPNHIYVKNVTDPNVDEVTVTHLKPGDTVKLYADAESVQPLLTAWGSQAVSTVPEGGSVVTIPRLQLNSEGGRLFVTVTSPERLESSRVLKAYEAE</sequence>
<comment type="caution">
    <text evidence="2">The sequence shown here is derived from an EMBL/GenBank/DDBJ whole genome shotgun (WGS) entry which is preliminary data.</text>
</comment>
<gene>
    <name evidence="2" type="ORF">ACFQ4B_32585</name>
</gene>
<accession>A0ABW3UWK8</accession>
<dbReference type="Proteomes" id="UP001597180">
    <property type="component" value="Unassembled WGS sequence"/>
</dbReference>
<evidence type="ECO:0000313" key="2">
    <source>
        <dbReference type="EMBL" id="MFD1224857.1"/>
    </source>
</evidence>
<feature type="signal peptide" evidence="1">
    <location>
        <begin position="1"/>
        <end position="29"/>
    </location>
</feature>
<organism evidence="2 3">
    <name type="scientific">Paenibacillus vulneris</name>
    <dbReference type="NCBI Taxonomy" id="1133364"/>
    <lineage>
        <taxon>Bacteria</taxon>
        <taxon>Bacillati</taxon>
        <taxon>Bacillota</taxon>
        <taxon>Bacilli</taxon>
        <taxon>Bacillales</taxon>
        <taxon>Paenibacillaceae</taxon>
        <taxon>Paenibacillus</taxon>
    </lineage>
</organism>
<name>A0ABW3UWK8_9BACL</name>
<proteinExistence type="predicted"/>
<reference evidence="3" key="1">
    <citation type="journal article" date="2019" name="Int. J. Syst. Evol. Microbiol.">
        <title>The Global Catalogue of Microorganisms (GCM) 10K type strain sequencing project: providing services to taxonomists for standard genome sequencing and annotation.</title>
        <authorList>
            <consortium name="The Broad Institute Genomics Platform"/>
            <consortium name="The Broad Institute Genome Sequencing Center for Infectious Disease"/>
            <person name="Wu L."/>
            <person name="Ma J."/>
        </authorList>
    </citation>
    <scope>NUCLEOTIDE SEQUENCE [LARGE SCALE GENOMIC DNA]</scope>
    <source>
        <strain evidence="3">CCUG 53270</strain>
    </source>
</reference>
<keyword evidence="1" id="KW-0732">Signal</keyword>
<dbReference type="EMBL" id="JBHTLU010000050">
    <property type="protein sequence ID" value="MFD1224857.1"/>
    <property type="molecule type" value="Genomic_DNA"/>
</dbReference>
<evidence type="ECO:0000256" key="1">
    <source>
        <dbReference type="SAM" id="SignalP"/>
    </source>
</evidence>
<evidence type="ECO:0000313" key="3">
    <source>
        <dbReference type="Proteomes" id="UP001597180"/>
    </source>
</evidence>
<protein>
    <recommendedName>
        <fullName evidence="4">Peptidase</fullName>
    </recommendedName>
</protein>